<keyword evidence="4" id="KW-0804">Transcription</keyword>
<evidence type="ECO:0000256" key="1">
    <source>
        <dbReference type="ARBA" id="ARBA00004123"/>
    </source>
</evidence>
<feature type="compositionally biased region" description="Basic and acidic residues" evidence="6">
    <location>
        <begin position="114"/>
        <end position="144"/>
    </location>
</feature>
<evidence type="ECO:0000256" key="2">
    <source>
        <dbReference type="ARBA" id="ARBA00023015"/>
    </source>
</evidence>
<dbReference type="AlphaFoldDB" id="W9QRJ3"/>
<evidence type="ECO:0000256" key="3">
    <source>
        <dbReference type="ARBA" id="ARBA00023125"/>
    </source>
</evidence>
<feature type="compositionally biased region" description="Basic and acidic residues" evidence="6">
    <location>
        <begin position="298"/>
        <end position="309"/>
    </location>
</feature>
<keyword evidence="5" id="KW-0539">Nucleus</keyword>
<dbReference type="GO" id="GO:0003677">
    <property type="term" value="F:DNA binding"/>
    <property type="evidence" value="ECO:0007669"/>
    <property type="project" value="UniProtKB-KW"/>
</dbReference>
<dbReference type="Gene3D" id="3.30.890.10">
    <property type="entry name" value="Methyl-cpg-binding Protein 2, Chain A"/>
    <property type="match status" value="1"/>
</dbReference>
<organism evidence="8 9">
    <name type="scientific">Morus notabilis</name>
    <dbReference type="NCBI Taxonomy" id="981085"/>
    <lineage>
        <taxon>Eukaryota</taxon>
        <taxon>Viridiplantae</taxon>
        <taxon>Streptophyta</taxon>
        <taxon>Embryophyta</taxon>
        <taxon>Tracheophyta</taxon>
        <taxon>Spermatophyta</taxon>
        <taxon>Magnoliopsida</taxon>
        <taxon>eudicotyledons</taxon>
        <taxon>Gunneridae</taxon>
        <taxon>Pentapetalae</taxon>
        <taxon>rosids</taxon>
        <taxon>fabids</taxon>
        <taxon>Rosales</taxon>
        <taxon>Moraceae</taxon>
        <taxon>Moreae</taxon>
        <taxon>Morus</taxon>
    </lineage>
</organism>
<comment type="subcellular location">
    <subcellularLocation>
        <location evidence="1">Nucleus</location>
    </subcellularLocation>
</comment>
<protein>
    <submittedName>
        <fullName evidence="8">Methyl-CpG-binding domain-containing protein 11</fullName>
    </submittedName>
</protein>
<dbReference type="STRING" id="981085.W9QRJ3"/>
<dbReference type="PROSITE" id="PS50982">
    <property type="entry name" value="MBD"/>
    <property type="match status" value="1"/>
</dbReference>
<dbReference type="PANTHER" id="PTHR33729:SF6">
    <property type="entry name" value="METHYL-CPG-BINDING DOMAIN-CONTAINING PROTEIN 11"/>
    <property type="match status" value="1"/>
</dbReference>
<dbReference type="InterPro" id="IPR016177">
    <property type="entry name" value="DNA-bd_dom_sf"/>
</dbReference>
<keyword evidence="2" id="KW-0805">Transcription regulation</keyword>
<feature type="compositionally biased region" description="Basic and acidic residues" evidence="6">
    <location>
        <begin position="206"/>
        <end position="215"/>
    </location>
</feature>
<feature type="compositionally biased region" description="Basic and acidic residues" evidence="6">
    <location>
        <begin position="1"/>
        <end position="13"/>
    </location>
</feature>
<name>W9QRJ3_9ROSA</name>
<accession>W9QRJ3</accession>
<feature type="compositionally biased region" description="Basic and acidic residues" evidence="6">
    <location>
        <begin position="251"/>
        <end position="288"/>
    </location>
</feature>
<feature type="compositionally biased region" description="Basic and acidic residues" evidence="6">
    <location>
        <begin position="71"/>
        <end position="94"/>
    </location>
</feature>
<keyword evidence="9" id="KW-1185">Reference proteome</keyword>
<gene>
    <name evidence="8" type="ORF">L484_022311</name>
</gene>
<feature type="region of interest" description="Disordered" evidence="6">
    <location>
        <begin position="1"/>
        <end position="311"/>
    </location>
</feature>
<evidence type="ECO:0000313" key="9">
    <source>
        <dbReference type="Proteomes" id="UP000030645"/>
    </source>
</evidence>
<dbReference type="SUPFAM" id="SSF54171">
    <property type="entry name" value="DNA-binding domain"/>
    <property type="match status" value="1"/>
</dbReference>
<dbReference type="Pfam" id="PF01429">
    <property type="entry name" value="MBD"/>
    <property type="match status" value="1"/>
</dbReference>
<dbReference type="Proteomes" id="UP000030645">
    <property type="component" value="Unassembled WGS sequence"/>
</dbReference>
<feature type="compositionally biased region" description="Basic and acidic residues" evidence="6">
    <location>
        <begin position="157"/>
        <end position="177"/>
    </location>
</feature>
<evidence type="ECO:0000256" key="6">
    <source>
        <dbReference type="SAM" id="MobiDB-lite"/>
    </source>
</evidence>
<dbReference type="InterPro" id="IPR039622">
    <property type="entry name" value="MBD10/11"/>
</dbReference>
<dbReference type="GO" id="GO:0005634">
    <property type="term" value="C:nucleus"/>
    <property type="evidence" value="ECO:0007669"/>
    <property type="project" value="UniProtKB-SubCell"/>
</dbReference>
<evidence type="ECO:0000256" key="5">
    <source>
        <dbReference type="ARBA" id="ARBA00023242"/>
    </source>
</evidence>
<proteinExistence type="predicted"/>
<sequence length="345" mass="37760">MASSAENRDDGKAPAELSAPEGWKKTILPKKSGTPKRNAIVFISPTGEEFKSKRQLDLYLKSHPGGPSSETPRRSRRLSDKSKATESPESESPRKRQNKSSSGKVEDDADGEDEAVKEKDDVKEENKASGDVEMKDEDAKDVSKGEGSFEDAVTAVSDDKNTETDPKSEGKDVKGDEIAEDQIIDNKTTDGKDEQVANNLTAESVANKEEIEQQKEAGAPLELEYERADEKAISNSEEKIESVSLPTQDLDDGKEGAEKQPAETEAREPVHNEKASLEKDGNLKESQDGSRPTTAYSIHHEEKTPHEPKASQMLSPVLVGVELALASRPLSFKTELWCKKSNIVN</sequence>
<dbReference type="PANTHER" id="PTHR33729">
    <property type="entry name" value="METHYL-CPG BINDING DOMAIN CONTAINING PROTEIN, EXPRESSED"/>
    <property type="match status" value="1"/>
</dbReference>
<feature type="domain" description="MBD" evidence="7">
    <location>
        <begin position="9"/>
        <end position="81"/>
    </location>
</feature>
<feature type="compositionally biased region" description="Basic and acidic residues" evidence="6">
    <location>
        <begin position="224"/>
        <end position="241"/>
    </location>
</feature>
<evidence type="ECO:0000313" key="8">
    <source>
        <dbReference type="EMBL" id="EXB38412.1"/>
    </source>
</evidence>
<keyword evidence="3" id="KW-0238">DNA-binding</keyword>
<dbReference type="InterPro" id="IPR001739">
    <property type="entry name" value="Methyl_CpG_DNA-bd"/>
</dbReference>
<dbReference type="EMBL" id="KE343693">
    <property type="protein sequence ID" value="EXB38412.1"/>
    <property type="molecule type" value="Genomic_DNA"/>
</dbReference>
<reference evidence="9" key="1">
    <citation type="submission" date="2013-01" db="EMBL/GenBank/DDBJ databases">
        <title>Draft Genome Sequence of a Mulberry Tree, Morus notabilis C.K. Schneid.</title>
        <authorList>
            <person name="He N."/>
            <person name="Zhao S."/>
        </authorList>
    </citation>
    <scope>NUCLEOTIDE SEQUENCE</scope>
</reference>
<evidence type="ECO:0000259" key="7">
    <source>
        <dbReference type="PROSITE" id="PS50982"/>
    </source>
</evidence>
<evidence type="ECO:0000256" key="4">
    <source>
        <dbReference type="ARBA" id="ARBA00023163"/>
    </source>
</evidence>